<proteinExistence type="predicted"/>
<feature type="non-terminal residue" evidence="2">
    <location>
        <position position="255"/>
    </location>
</feature>
<name>A0A382E2E5_9ZZZZ</name>
<evidence type="ECO:0000313" key="2">
    <source>
        <dbReference type="EMBL" id="SVB44880.1"/>
    </source>
</evidence>
<dbReference type="SUPFAM" id="SSF52949">
    <property type="entry name" value="Macro domain-like"/>
    <property type="match status" value="1"/>
</dbReference>
<dbReference type="SMART" id="SM00506">
    <property type="entry name" value="A1pp"/>
    <property type="match status" value="1"/>
</dbReference>
<dbReference type="PROSITE" id="PS51154">
    <property type="entry name" value="MACRO"/>
    <property type="match status" value="1"/>
</dbReference>
<dbReference type="Gene3D" id="3.40.220.10">
    <property type="entry name" value="Leucine Aminopeptidase, subunit E, domain 1"/>
    <property type="match status" value="1"/>
</dbReference>
<organism evidence="2">
    <name type="scientific">marine metagenome</name>
    <dbReference type="NCBI Taxonomy" id="408172"/>
    <lineage>
        <taxon>unclassified sequences</taxon>
        <taxon>metagenomes</taxon>
        <taxon>ecological metagenomes</taxon>
    </lineage>
</organism>
<gene>
    <name evidence="2" type="ORF">METZ01_LOCUS197734</name>
</gene>
<dbReference type="PANTHER" id="PTHR11106:SF27">
    <property type="entry name" value="MACRO DOMAIN-CONTAINING PROTEIN"/>
    <property type="match status" value="1"/>
</dbReference>
<accession>A0A382E2E5</accession>
<dbReference type="PANTHER" id="PTHR11106">
    <property type="entry name" value="GANGLIOSIDE INDUCED DIFFERENTIATION ASSOCIATED PROTEIN 2-RELATED"/>
    <property type="match status" value="1"/>
</dbReference>
<protein>
    <recommendedName>
        <fullName evidence="1">Macro domain-containing protein</fullName>
    </recommendedName>
</protein>
<feature type="domain" description="Macro" evidence="1">
    <location>
        <begin position="4"/>
        <end position="255"/>
    </location>
</feature>
<dbReference type="InterPro" id="IPR043472">
    <property type="entry name" value="Macro_dom-like"/>
</dbReference>
<dbReference type="AlphaFoldDB" id="A0A382E2E5"/>
<reference evidence="2" key="1">
    <citation type="submission" date="2018-05" db="EMBL/GenBank/DDBJ databases">
        <authorList>
            <person name="Lanie J.A."/>
            <person name="Ng W.-L."/>
            <person name="Kazmierczak K.M."/>
            <person name="Andrzejewski T.M."/>
            <person name="Davidsen T.M."/>
            <person name="Wayne K.J."/>
            <person name="Tettelin H."/>
            <person name="Glass J.I."/>
            <person name="Rusch D."/>
            <person name="Podicherti R."/>
            <person name="Tsui H.-C.T."/>
            <person name="Winkler M.E."/>
        </authorList>
    </citation>
    <scope>NUCLEOTIDE SEQUENCE</scope>
</reference>
<dbReference type="Pfam" id="PF01661">
    <property type="entry name" value="Macro"/>
    <property type="match status" value="1"/>
</dbReference>
<evidence type="ECO:0000259" key="1">
    <source>
        <dbReference type="PROSITE" id="PS51154"/>
    </source>
</evidence>
<dbReference type="GO" id="GO:0061463">
    <property type="term" value="F:O-acetyl-ADP-ribose deacetylase activity"/>
    <property type="evidence" value="ECO:0007669"/>
    <property type="project" value="TreeGrafter"/>
</dbReference>
<sequence length="255" mass="28124">MPDSRAHVDPIDRVERIDLIQGDITRLDVDAIVNAANESLLGDGGVDGAIHRGAGPQLLAVCRTLGGCPTGEARITAGFRLPARHVIHTVGPVYRGTERDAELLCSSYRSSLALAAEQARTLNVCQKAEKSGTDRGKTNVYRTNADHRLMAFGLFSGFGDHVSLYLLGTTPDEAYIDEARQFYSWAGAFCSRLPPRYRGLATTLEKLADGFGVYHEVLGHMAAHHMDLMERLSPGQTWHLEHEATKRRCRRSRRT</sequence>
<dbReference type="InterPro" id="IPR002589">
    <property type="entry name" value="Macro_dom"/>
</dbReference>
<dbReference type="EMBL" id="UINC01042357">
    <property type="protein sequence ID" value="SVB44880.1"/>
    <property type="molecule type" value="Genomic_DNA"/>
</dbReference>